<accession>A0AC34F301</accession>
<dbReference type="Proteomes" id="UP000887579">
    <property type="component" value="Unplaced"/>
</dbReference>
<dbReference type="WBParaSite" id="ES5_v2.g11346.t1">
    <property type="protein sequence ID" value="ES5_v2.g11346.t1"/>
    <property type="gene ID" value="ES5_v2.g11346"/>
</dbReference>
<proteinExistence type="predicted"/>
<organism evidence="1 2">
    <name type="scientific">Panagrolaimus sp. ES5</name>
    <dbReference type="NCBI Taxonomy" id="591445"/>
    <lineage>
        <taxon>Eukaryota</taxon>
        <taxon>Metazoa</taxon>
        <taxon>Ecdysozoa</taxon>
        <taxon>Nematoda</taxon>
        <taxon>Chromadorea</taxon>
        <taxon>Rhabditida</taxon>
        <taxon>Tylenchina</taxon>
        <taxon>Panagrolaimomorpha</taxon>
        <taxon>Panagrolaimoidea</taxon>
        <taxon>Panagrolaimidae</taxon>
        <taxon>Panagrolaimus</taxon>
    </lineage>
</organism>
<sequence length="86" mass="9751">MRQHPYPQNYDPYPYQPTGSYPAGQYYPQQQPTIIYRDAPRDRGPSPNTCWLISLLTLCCGCLIGDACCDSDVCCCIIPCALPRFR</sequence>
<reference evidence="2" key="1">
    <citation type="submission" date="2022-11" db="UniProtKB">
        <authorList>
            <consortium name="WormBaseParasite"/>
        </authorList>
    </citation>
    <scope>IDENTIFICATION</scope>
</reference>
<name>A0AC34F301_9BILA</name>
<evidence type="ECO:0000313" key="2">
    <source>
        <dbReference type="WBParaSite" id="ES5_v2.g11346.t1"/>
    </source>
</evidence>
<protein>
    <submittedName>
        <fullName evidence="2">Cysteine-rich transmembrane CYSTM domain-containing protein</fullName>
    </submittedName>
</protein>
<evidence type="ECO:0000313" key="1">
    <source>
        <dbReference type="Proteomes" id="UP000887579"/>
    </source>
</evidence>